<name>A0A848D5C0_ANEAE</name>
<dbReference type="InterPro" id="IPR036259">
    <property type="entry name" value="MFS_trans_sf"/>
</dbReference>
<reference evidence="8 9" key="1">
    <citation type="submission" date="2020-04" db="EMBL/GenBank/DDBJ databases">
        <authorList>
            <person name="Hitch T.C.A."/>
            <person name="Wylensek D."/>
            <person name="Clavel T."/>
        </authorList>
    </citation>
    <scope>NUCLEOTIDE SEQUENCE [LARGE SCALE GENOMIC DNA]</scope>
    <source>
        <strain evidence="8 9">WB01_D5_05</strain>
    </source>
</reference>
<dbReference type="InterPro" id="IPR050382">
    <property type="entry name" value="MFS_Na/Anion_cotransporter"/>
</dbReference>
<keyword evidence="2" id="KW-0813">Transport</keyword>
<evidence type="ECO:0000256" key="3">
    <source>
        <dbReference type="ARBA" id="ARBA00022692"/>
    </source>
</evidence>
<dbReference type="PANTHER" id="PTHR11662:SF450">
    <property type="entry name" value="BLR1003 PROTEIN"/>
    <property type="match status" value="1"/>
</dbReference>
<dbReference type="InterPro" id="IPR020846">
    <property type="entry name" value="MFS_dom"/>
</dbReference>
<feature type="transmembrane region" description="Helical" evidence="6">
    <location>
        <begin position="70"/>
        <end position="92"/>
    </location>
</feature>
<comment type="caution">
    <text evidence="8">The sequence shown here is derived from an EMBL/GenBank/DDBJ whole genome shotgun (WGS) entry which is preliminary data.</text>
</comment>
<feature type="transmembrane region" description="Helical" evidence="6">
    <location>
        <begin position="385"/>
        <end position="404"/>
    </location>
</feature>
<evidence type="ECO:0000256" key="2">
    <source>
        <dbReference type="ARBA" id="ARBA00022448"/>
    </source>
</evidence>
<evidence type="ECO:0000313" key="8">
    <source>
        <dbReference type="EMBL" id="NMF00881.1"/>
    </source>
</evidence>
<evidence type="ECO:0000313" key="9">
    <source>
        <dbReference type="Proteomes" id="UP000561326"/>
    </source>
</evidence>
<dbReference type="Pfam" id="PF07690">
    <property type="entry name" value="MFS_1"/>
    <property type="match status" value="1"/>
</dbReference>
<feature type="transmembrane region" description="Helical" evidence="6">
    <location>
        <begin position="158"/>
        <end position="179"/>
    </location>
</feature>
<feature type="transmembrane region" description="Helical" evidence="6">
    <location>
        <begin position="185"/>
        <end position="208"/>
    </location>
</feature>
<dbReference type="GO" id="GO:0022857">
    <property type="term" value="F:transmembrane transporter activity"/>
    <property type="evidence" value="ECO:0007669"/>
    <property type="project" value="InterPro"/>
</dbReference>
<proteinExistence type="predicted"/>
<feature type="transmembrane region" description="Helical" evidence="6">
    <location>
        <begin position="288"/>
        <end position="309"/>
    </location>
</feature>
<evidence type="ECO:0000259" key="7">
    <source>
        <dbReference type="PROSITE" id="PS50850"/>
    </source>
</evidence>
<evidence type="ECO:0000256" key="6">
    <source>
        <dbReference type="SAM" id="Phobius"/>
    </source>
</evidence>
<keyword evidence="3 6" id="KW-0812">Transmembrane</keyword>
<feature type="domain" description="Major facilitator superfamily (MFS) profile" evidence="7">
    <location>
        <begin position="35"/>
        <end position="440"/>
    </location>
</feature>
<evidence type="ECO:0000256" key="1">
    <source>
        <dbReference type="ARBA" id="ARBA00004651"/>
    </source>
</evidence>
<keyword evidence="5 6" id="KW-0472">Membrane</keyword>
<dbReference type="AlphaFoldDB" id="A0A848D5C0"/>
<accession>A0A848D5C0</accession>
<dbReference type="InterPro" id="IPR011701">
    <property type="entry name" value="MFS"/>
</dbReference>
<dbReference type="PANTHER" id="PTHR11662">
    <property type="entry name" value="SOLUTE CARRIER FAMILY 17"/>
    <property type="match status" value="1"/>
</dbReference>
<dbReference type="PROSITE" id="PS50850">
    <property type="entry name" value="MFS"/>
    <property type="match status" value="1"/>
</dbReference>
<evidence type="ECO:0000256" key="5">
    <source>
        <dbReference type="ARBA" id="ARBA00023136"/>
    </source>
</evidence>
<feature type="transmembrane region" description="Helical" evidence="6">
    <location>
        <begin position="247"/>
        <end position="268"/>
    </location>
</feature>
<dbReference type="SUPFAM" id="SSF103473">
    <property type="entry name" value="MFS general substrate transporter"/>
    <property type="match status" value="1"/>
</dbReference>
<dbReference type="GO" id="GO:0005886">
    <property type="term" value="C:plasma membrane"/>
    <property type="evidence" value="ECO:0007669"/>
    <property type="project" value="UniProtKB-SubCell"/>
</dbReference>
<feature type="transmembrane region" description="Helical" evidence="6">
    <location>
        <begin position="416"/>
        <end position="436"/>
    </location>
</feature>
<keyword evidence="4 6" id="KW-1133">Transmembrane helix</keyword>
<comment type="subcellular location">
    <subcellularLocation>
        <location evidence="1">Cell membrane</location>
        <topology evidence="1">Multi-pass membrane protein</topology>
    </subcellularLocation>
</comment>
<dbReference type="EMBL" id="JABAGO010000057">
    <property type="protein sequence ID" value="NMF00881.1"/>
    <property type="molecule type" value="Genomic_DNA"/>
</dbReference>
<feature type="transmembrane region" description="Helical" evidence="6">
    <location>
        <begin position="321"/>
        <end position="342"/>
    </location>
</feature>
<feature type="transmembrane region" description="Helical" evidence="6">
    <location>
        <begin position="33"/>
        <end position="58"/>
    </location>
</feature>
<dbReference type="Gene3D" id="1.20.1250.20">
    <property type="entry name" value="MFS general substrate transporter like domains"/>
    <property type="match status" value="2"/>
</dbReference>
<dbReference type="Proteomes" id="UP000561326">
    <property type="component" value="Unassembled WGS sequence"/>
</dbReference>
<organism evidence="8 9">
    <name type="scientific">Aneurinibacillus aneurinilyticus</name>
    <name type="common">Bacillus aneurinolyticus</name>
    <dbReference type="NCBI Taxonomy" id="1391"/>
    <lineage>
        <taxon>Bacteria</taxon>
        <taxon>Bacillati</taxon>
        <taxon>Bacillota</taxon>
        <taxon>Bacilli</taxon>
        <taxon>Bacillales</taxon>
        <taxon>Paenibacillaceae</taxon>
        <taxon>Aneurinibacillus group</taxon>
        <taxon>Aneurinibacillus</taxon>
    </lineage>
</organism>
<gene>
    <name evidence="8" type="ORF">HF838_21920</name>
</gene>
<feature type="transmembrane region" description="Helical" evidence="6">
    <location>
        <begin position="131"/>
        <end position="151"/>
    </location>
</feature>
<evidence type="ECO:0000256" key="4">
    <source>
        <dbReference type="ARBA" id="ARBA00022989"/>
    </source>
</evidence>
<feature type="transmembrane region" description="Helical" evidence="6">
    <location>
        <begin position="348"/>
        <end position="373"/>
    </location>
</feature>
<sequence>MRGGDLFRFQKRYSLIQYRVGEIIIQNTPKYSWIILLFLVLVAMINQIDKIIIGLVSVPLMKELHLSPSQWGLVGSSFYLIFTLTSILLGGMADSKNTKKMFTWLSWIWLTVQFATPFVTSLSLLVLTRMILGAGEGPAAAVVTAMLGKWFPKERHGISYATVLFGTMIGPAIASPLLISLIDQYGWRSAFVAMGIVGMIWVGFWLFYGKESPQEIGLPSFDKEEQHSSTFSRVSWRQFLPYLFSKNFVFIVLSGGCAYWLLSIQVIWYPAYFTKIQHFNGETLKLAVALPFLFAAISQIGFAILSDRLYRKTKDIRKARVNLAGFSMVLSAICLCLGSVVSSSALSILFFTLAPGLGILVLSIGPAVLMDLFSAQNIGKAQGMYIALSNTGSMIAPLAFGYLIQHAATEAMGYHYGFQVASLVMFVIGLLFWIGVRPTKKSHSTIKAEEQVSI</sequence>
<protein>
    <submittedName>
        <fullName evidence="8">MFS transporter</fullName>
    </submittedName>
</protein>
<feature type="transmembrane region" description="Helical" evidence="6">
    <location>
        <begin position="104"/>
        <end position="125"/>
    </location>
</feature>